<dbReference type="Pfam" id="PF13184">
    <property type="entry name" value="KH_NusA_1st"/>
    <property type="match status" value="1"/>
</dbReference>
<comment type="function">
    <text evidence="7">Participates in both transcription termination and antitermination.</text>
</comment>
<evidence type="ECO:0000259" key="8">
    <source>
        <dbReference type="PROSITE" id="PS50126"/>
    </source>
</evidence>
<dbReference type="InterPro" id="IPR015946">
    <property type="entry name" value="KH_dom-like_a/b"/>
</dbReference>
<dbReference type="CDD" id="cd22529">
    <property type="entry name" value="KH-II_NusA_rpt2"/>
    <property type="match status" value="1"/>
</dbReference>
<dbReference type="InterPro" id="IPR036555">
    <property type="entry name" value="NusA_N_sf"/>
</dbReference>
<dbReference type="SMART" id="SM00316">
    <property type="entry name" value="S1"/>
    <property type="match status" value="1"/>
</dbReference>
<keyword evidence="5 7" id="KW-0805">Transcription regulation</keyword>
<dbReference type="HAMAP" id="MF_00945_B">
    <property type="entry name" value="NusA_B"/>
    <property type="match status" value="1"/>
</dbReference>
<protein>
    <recommendedName>
        <fullName evidence="7">Transcription termination/antitermination protein NusA</fullName>
    </recommendedName>
</protein>
<evidence type="ECO:0000313" key="10">
    <source>
        <dbReference type="Proteomes" id="UP001319045"/>
    </source>
</evidence>
<dbReference type="RefSeq" id="WP_207153090.1">
    <property type="nucleotide sequence ID" value="NZ_AP024484.1"/>
</dbReference>
<dbReference type="InterPro" id="IPR009019">
    <property type="entry name" value="KH_sf_prok-type"/>
</dbReference>
<dbReference type="Proteomes" id="UP001319045">
    <property type="component" value="Chromosome"/>
</dbReference>
<feature type="domain" description="S1 motif" evidence="8">
    <location>
        <begin position="145"/>
        <end position="210"/>
    </location>
</feature>
<dbReference type="SUPFAM" id="SSF54814">
    <property type="entry name" value="Prokaryotic type KH domain (KH-domain type II)"/>
    <property type="match status" value="2"/>
</dbReference>
<accession>A0ABN6EHM5</accession>
<keyword evidence="1 7" id="KW-0806">Transcription termination</keyword>
<dbReference type="InterPro" id="IPR003029">
    <property type="entry name" value="S1_domain"/>
</dbReference>
<dbReference type="InterPro" id="IPR010213">
    <property type="entry name" value="TF_NusA"/>
</dbReference>
<dbReference type="SUPFAM" id="SSF50249">
    <property type="entry name" value="Nucleic acid-binding proteins"/>
    <property type="match status" value="1"/>
</dbReference>
<gene>
    <name evidence="7 9" type="primary">nusA</name>
    <name evidence="9" type="ORF">prwr041_13300</name>
</gene>
<proteinExistence type="inferred from homology"/>
<dbReference type="InterPro" id="IPR012340">
    <property type="entry name" value="NA-bd_OB-fold"/>
</dbReference>
<dbReference type="PROSITE" id="PS50126">
    <property type="entry name" value="S1"/>
    <property type="match status" value="1"/>
</dbReference>
<evidence type="ECO:0000256" key="4">
    <source>
        <dbReference type="ARBA" id="ARBA00022884"/>
    </source>
</evidence>
<keyword evidence="3 7" id="KW-0889">Transcription antitermination</keyword>
<keyword evidence="4 7" id="KW-0694">RNA-binding</keyword>
<comment type="similarity">
    <text evidence="7">Belongs to the NusA family.</text>
</comment>
<dbReference type="EMBL" id="AP024484">
    <property type="protein sequence ID" value="BCS85437.1"/>
    <property type="molecule type" value="Genomic_DNA"/>
</dbReference>
<dbReference type="Gene3D" id="3.30.300.20">
    <property type="match status" value="2"/>
</dbReference>
<name>A0ABN6EHM5_9BACT</name>
<keyword evidence="6 7" id="KW-0804">Transcription</keyword>
<dbReference type="SUPFAM" id="SSF69705">
    <property type="entry name" value="Transcription factor NusA, N-terminal domain"/>
    <property type="match status" value="1"/>
</dbReference>
<dbReference type="Gene3D" id="2.40.50.140">
    <property type="entry name" value="Nucleic acid-binding proteins"/>
    <property type="match status" value="1"/>
</dbReference>
<comment type="subunit">
    <text evidence="7">Monomer. Binds directly to the core enzyme of the DNA-dependent RNA polymerase and to nascent RNA.</text>
</comment>
<dbReference type="Gene3D" id="3.30.1480.10">
    <property type="entry name" value="NusA, N-terminal domain"/>
    <property type="match status" value="1"/>
</dbReference>
<reference evidence="9 10" key="1">
    <citation type="journal article" date="2022" name="Int. J. Syst. Evol. Microbiol.">
        <title>Prevotella herbatica sp. nov., a plant polysaccharide-decomposing anaerobic bacterium isolated from a methanogenic reactor.</title>
        <authorList>
            <person name="Uek A."/>
            <person name="Tonouchi A."/>
            <person name="Kaku N."/>
            <person name="Ueki K."/>
        </authorList>
    </citation>
    <scope>NUCLEOTIDE SEQUENCE [LARGE SCALE GENOMIC DNA]</scope>
    <source>
        <strain evidence="9 10">WR041</strain>
    </source>
</reference>
<dbReference type="InterPro" id="IPR025249">
    <property type="entry name" value="TF_NusA_KH_1st"/>
</dbReference>
<evidence type="ECO:0000256" key="2">
    <source>
        <dbReference type="ARBA" id="ARBA00022490"/>
    </source>
</evidence>
<keyword evidence="10" id="KW-1185">Reference proteome</keyword>
<evidence type="ECO:0000313" key="9">
    <source>
        <dbReference type="EMBL" id="BCS85437.1"/>
    </source>
</evidence>
<evidence type="ECO:0000256" key="1">
    <source>
        <dbReference type="ARBA" id="ARBA00022472"/>
    </source>
</evidence>
<organism evidence="9 10">
    <name type="scientific">Prevotella herbatica</name>
    <dbReference type="NCBI Taxonomy" id="2801997"/>
    <lineage>
        <taxon>Bacteria</taxon>
        <taxon>Pseudomonadati</taxon>
        <taxon>Bacteroidota</taxon>
        <taxon>Bacteroidia</taxon>
        <taxon>Bacteroidales</taxon>
        <taxon>Prevotellaceae</taxon>
        <taxon>Prevotella</taxon>
    </lineage>
</organism>
<dbReference type="PANTHER" id="PTHR22648">
    <property type="entry name" value="TRANSCRIPTION TERMINATION FACTOR NUSA"/>
    <property type="match status" value="1"/>
</dbReference>
<dbReference type="InterPro" id="IPR013735">
    <property type="entry name" value="TF_NusA_N"/>
</dbReference>
<dbReference type="InterPro" id="IPR030842">
    <property type="entry name" value="TF_NusA_bacterial"/>
</dbReference>
<comment type="subcellular location">
    <subcellularLocation>
        <location evidence="7">Cytoplasm</location>
    </subcellularLocation>
</comment>
<keyword evidence="2 7" id="KW-0963">Cytoplasm</keyword>
<dbReference type="Pfam" id="PF00575">
    <property type="entry name" value="S1"/>
    <property type="match status" value="1"/>
</dbReference>
<dbReference type="InterPro" id="IPR058582">
    <property type="entry name" value="KH_NusA_2nd"/>
</dbReference>
<dbReference type="Pfam" id="PF08529">
    <property type="entry name" value="NusA_N"/>
    <property type="match status" value="1"/>
</dbReference>
<dbReference type="CDD" id="cd02134">
    <property type="entry name" value="KH-II_NusA_rpt1"/>
    <property type="match status" value="1"/>
</dbReference>
<evidence type="ECO:0000256" key="5">
    <source>
        <dbReference type="ARBA" id="ARBA00023015"/>
    </source>
</evidence>
<evidence type="ECO:0000256" key="3">
    <source>
        <dbReference type="ARBA" id="ARBA00022814"/>
    </source>
</evidence>
<dbReference type="Pfam" id="PF26594">
    <property type="entry name" value="KH_NusA_2nd"/>
    <property type="match status" value="1"/>
</dbReference>
<dbReference type="PANTHER" id="PTHR22648:SF0">
    <property type="entry name" value="TRANSCRIPTION TERMINATION_ANTITERMINATION PROTEIN NUSA"/>
    <property type="match status" value="1"/>
</dbReference>
<evidence type="ECO:0000256" key="7">
    <source>
        <dbReference type="HAMAP-Rule" id="MF_00945"/>
    </source>
</evidence>
<dbReference type="CDD" id="cd04455">
    <property type="entry name" value="S1_NusA"/>
    <property type="match status" value="1"/>
</dbReference>
<dbReference type="NCBIfam" id="TIGR01953">
    <property type="entry name" value="NusA"/>
    <property type="match status" value="1"/>
</dbReference>
<evidence type="ECO:0000256" key="6">
    <source>
        <dbReference type="ARBA" id="ARBA00023163"/>
    </source>
</evidence>
<sequence length="421" mass="47781">MAAKKNDEEQISMIDTFREFKDTKNIDRTTLVSVLEESFRNVLAKIFGSDENFDVIVNPDKGDFEIYRNRVVVANGEVEDENKQIALKDALKIEPDYEVGEDVSEPVNFAKFGRRAILNLRQTLASKILELEHDSLYNKYKDRVGQIISGEVYQIWKREVLIVDDENNELILPKTEQIPADVYHKGETVRAVILRVDNENNNPKIILSRTSPLFLERLLEAEVPEIGDGLITIRKIARMPGERAKIAVESFDERIDPVGACVGVKGSRVHGIVRELCNENLDVVNYTSNIKLFIQRSLSPARVSSINIDEENHKAEVFLQPEEVSLAIGRGGLNIKLASMLTEFTIDVFREVPEDEADEDIYLDEFSDEIDQWVIDAVKAVGLDTAKAVINAPREMLIEKADLEEETVDHVLKVLRAEFEQ</sequence>